<evidence type="ECO:0000256" key="1">
    <source>
        <dbReference type="SAM" id="MobiDB-lite"/>
    </source>
</evidence>
<comment type="caution">
    <text evidence="2">The sequence shown here is derived from an EMBL/GenBank/DDBJ whole genome shotgun (WGS) entry which is preliminary data.</text>
</comment>
<dbReference type="EMBL" id="VSSQ01015380">
    <property type="protein sequence ID" value="MPM55675.1"/>
    <property type="molecule type" value="Genomic_DNA"/>
</dbReference>
<dbReference type="AlphaFoldDB" id="A0A645AQX7"/>
<gene>
    <name evidence="2" type="ORF">SDC9_102472</name>
</gene>
<organism evidence="2">
    <name type="scientific">bioreactor metagenome</name>
    <dbReference type="NCBI Taxonomy" id="1076179"/>
    <lineage>
        <taxon>unclassified sequences</taxon>
        <taxon>metagenomes</taxon>
        <taxon>ecological metagenomes</taxon>
    </lineage>
</organism>
<sequence>MMVLPPCWKARAEAIWAGVKCSLAESIIFWFPISTLAPSNSAWMPCPVTDSIFSTEAAATPSDCAFCTIAFAKGCAERSSAPAAMDSKIFASKSKSSTSVTWGFPWVMVPVLSKATALSRPRFSRWAPPLTSTPLRAACAIPERIAAGVPNARAHGEAATKRVIARKKLSLKGKPNMGGSTMIASVESKTAGTKIRSNFSTVCWVGDFCAWASSTIFIMRERVESLARRETFTSSAPSPLMVPAKTCSPGSLSTGTDSPVTGA</sequence>
<feature type="compositionally biased region" description="Polar residues" evidence="1">
    <location>
        <begin position="248"/>
        <end position="263"/>
    </location>
</feature>
<accession>A0A645AQX7</accession>
<reference evidence="2" key="1">
    <citation type="submission" date="2019-08" db="EMBL/GenBank/DDBJ databases">
        <authorList>
            <person name="Kucharzyk K."/>
            <person name="Murdoch R.W."/>
            <person name="Higgins S."/>
            <person name="Loffler F."/>
        </authorList>
    </citation>
    <scope>NUCLEOTIDE SEQUENCE</scope>
</reference>
<proteinExistence type="predicted"/>
<name>A0A645AQX7_9ZZZZ</name>
<protein>
    <submittedName>
        <fullName evidence="2">Uncharacterized protein</fullName>
    </submittedName>
</protein>
<evidence type="ECO:0000313" key="2">
    <source>
        <dbReference type="EMBL" id="MPM55675.1"/>
    </source>
</evidence>
<feature type="region of interest" description="Disordered" evidence="1">
    <location>
        <begin position="232"/>
        <end position="263"/>
    </location>
</feature>